<feature type="region of interest" description="Disordered" evidence="1">
    <location>
        <begin position="115"/>
        <end position="247"/>
    </location>
</feature>
<evidence type="ECO:0000256" key="1">
    <source>
        <dbReference type="SAM" id="MobiDB-lite"/>
    </source>
</evidence>
<dbReference type="SUPFAM" id="SSF52833">
    <property type="entry name" value="Thioredoxin-like"/>
    <property type="match status" value="1"/>
</dbReference>
<dbReference type="FunFam" id="3.40.30.10:FF:000163">
    <property type="entry name" value="UBX domain-containing protein 4"/>
    <property type="match status" value="1"/>
</dbReference>
<dbReference type="GO" id="GO:0036503">
    <property type="term" value="P:ERAD pathway"/>
    <property type="evidence" value="ECO:0007669"/>
    <property type="project" value="TreeGrafter"/>
</dbReference>
<dbReference type="Pfam" id="PF23187">
    <property type="entry name" value="UBX7_N"/>
    <property type="match status" value="1"/>
</dbReference>
<dbReference type="PANTHER" id="PTHR46424:SF1">
    <property type="entry name" value="UBX DOMAIN-CONTAINING PROTEIN 4"/>
    <property type="match status" value="1"/>
</dbReference>
<comment type="caution">
    <text evidence="2">The sequence shown here is derived from an EMBL/GenBank/DDBJ whole genome shotgun (WGS) entry which is preliminary data.</text>
</comment>
<sequence>MLWFQGAIPAAIASAKRSGAVFVVFVAGDDEQSTQMAASWEDEKVTEASSNSFVAIKIDTKSEACLQFSQIYPVVCVPSSFFIGDSGIPLEVIAGSISADELVTRIHKVRQMHSLKGETSVANGSESESSVSTPSNSFEPNNTSENSLSGNGELCETPPTSDTKSDSAAGGERSDHAMPSQEPSDCSNQRPAEDLTGRVERLTKKLEERREEKRKDFKKEGKIYRLRTQDDGEDENNTWNGNSTQQM</sequence>
<gene>
    <name evidence="2" type="ORF">HJG60_019919</name>
</gene>
<name>A0A834EH25_9CHIR</name>
<dbReference type="GO" id="GO:0005783">
    <property type="term" value="C:endoplasmic reticulum"/>
    <property type="evidence" value="ECO:0007669"/>
    <property type="project" value="TreeGrafter"/>
</dbReference>
<evidence type="ECO:0000313" key="2">
    <source>
        <dbReference type="EMBL" id="KAF6116846.1"/>
    </source>
</evidence>
<feature type="compositionally biased region" description="Polar residues" evidence="1">
    <location>
        <begin position="138"/>
        <end position="150"/>
    </location>
</feature>
<dbReference type="Proteomes" id="UP000664940">
    <property type="component" value="Unassembled WGS sequence"/>
</dbReference>
<dbReference type="PANTHER" id="PTHR46424">
    <property type="entry name" value="UBX DOMAIN-CONTAINING PROTEIN 4"/>
    <property type="match status" value="1"/>
</dbReference>
<accession>A0A834EH25</accession>
<feature type="compositionally biased region" description="Polar residues" evidence="1">
    <location>
        <begin position="237"/>
        <end position="247"/>
    </location>
</feature>
<dbReference type="EMBL" id="JABVXQ010000004">
    <property type="protein sequence ID" value="KAF6116846.1"/>
    <property type="molecule type" value="Genomic_DNA"/>
</dbReference>
<feature type="compositionally biased region" description="Polar residues" evidence="1">
    <location>
        <begin position="181"/>
        <end position="190"/>
    </location>
</feature>
<feature type="compositionally biased region" description="Low complexity" evidence="1">
    <location>
        <begin position="119"/>
        <end position="137"/>
    </location>
</feature>
<dbReference type="InterPro" id="IPR036249">
    <property type="entry name" value="Thioredoxin-like_sf"/>
</dbReference>
<dbReference type="Gene3D" id="3.40.30.10">
    <property type="entry name" value="Glutaredoxin"/>
    <property type="match status" value="1"/>
</dbReference>
<organism evidence="2 3">
    <name type="scientific">Phyllostomus discolor</name>
    <name type="common">pale spear-nosed bat</name>
    <dbReference type="NCBI Taxonomy" id="89673"/>
    <lineage>
        <taxon>Eukaryota</taxon>
        <taxon>Metazoa</taxon>
        <taxon>Chordata</taxon>
        <taxon>Craniata</taxon>
        <taxon>Vertebrata</taxon>
        <taxon>Euteleostomi</taxon>
        <taxon>Mammalia</taxon>
        <taxon>Eutheria</taxon>
        <taxon>Laurasiatheria</taxon>
        <taxon>Chiroptera</taxon>
        <taxon>Yangochiroptera</taxon>
        <taxon>Phyllostomidae</taxon>
        <taxon>Phyllostominae</taxon>
        <taxon>Phyllostomus</taxon>
    </lineage>
</organism>
<dbReference type="AlphaFoldDB" id="A0A834EH25"/>
<proteinExistence type="predicted"/>
<reference evidence="2 3" key="1">
    <citation type="journal article" date="2020" name="Nature">
        <title>Six reference-quality genomes reveal evolution of bat adaptations.</title>
        <authorList>
            <person name="Jebb D."/>
            <person name="Huang Z."/>
            <person name="Pippel M."/>
            <person name="Hughes G.M."/>
            <person name="Lavrichenko K."/>
            <person name="Devanna P."/>
            <person name="Winkler S."/>
            <person name="Jermiin L.S."/>
            <person name="Skirmuntt E.C."/>
            <person name="Katzourakis A."/>
            <person name="Burkitt-Gray L."/>
            <person name="Ray D.A."/>
            <person name="Sullivan K.A.M."/>
            <person name="Roscito J.G."/>
            <person name="Kirilenko B.M."/>
            <person name="Davalos L.M."/>
            <person name="Corthals A.P."/>
            <person name="Power M.L."/>
            <person name="Jones G."/>
            <person name="Ransome R.D."/>
            <person name="Dechmann D.K.N."/>
            <person name="Locatelli A.G."/>
            <person name="Puechmaille S.J."/>
            <person name="Fedrigo O."/>
            <person name="Jarvis E.D."/>
            <person name="Hiller M."/>
            <person name="Vernes S.C."/>
            <person name="Myers E.W."/>
            <person name="Teeling E.C."/>
        </authorList>
    </citation>
    <scope>NUCLEOTIDE SEQUENCE [LARGE SCALE GENOMIC DNA]</scope>
    <source>
        <strain evidence="2">Bat1K_MPI-CBG_1</strain>
    </source>
</reference>
<protein>
    <submittedName>
        <fullName evidence="2">UBX domain protein 4</fullName>
    </submittedName>
</protein>
<feature type="compositionally biased region" description="Basic and acidic residues" evidence="1">
    <location>
        <begin position="191"/>
        <end position="230"/>
    </location>
</feature>
<evidence type="ECO:0000313" key="3">
    <source>
        <dbReference type="Proteomes" id="UP000664940"/>
    </source>
</evidence>